<organism evidence="1 2">
    <name type="scientific">Aspergillus lucknowensis</name>
    <dbReference type="NCBI Taxonomy" id="176173"/>
    <lineage>
        <taxon>Eukaryota</taxon>
        <taxon>Fungi</taxon>
        <taxon>Dikarya</taxon>
        <taxon>Ascomycota</taxon>
        <taxon>Pezizomycotina</taxon>
        <taxon>Eurotiomycetes</taxon>
        <taxon>Eurotiomycetidae</taxon>
        <taxon>Eurotiales</taxon>
        <taxon>Aspergillaceae</taxon>
        <taxon>Aspergillus</taxon>
        <taxon>Aspergillus subgen. Nidulantes</taxon>
    </lineage>
</organism>
<dbReference type="EMBL" id="JBFXLQ010000033">
    <property type="protein sequence ID" value="KAL2865302.1"/>
    <property type="molecule type" value="Genomic_DNA"/>
</dbReference>
<dbReference type="GeneID" id="98148433"/>
<accession>A0ABR4LPL0</accession>
<name>A0ABR4LPL0_9EURO</name>
<proteinExistence type="predicted"/>
<evidence type="ECO:0000313" key="2">
    <source>
        <dbReference type="Proteomes" id="UP001610432"/>
    </source>
</evidence>
<comment type="caution">
    <text evidence="1">The sequence shown here is derived from an EMBL/GenBank/DDBJ whole genome shotgun (WGS) entry which is preliminary data.</text>
</comment>
<gene>
    <name evidence="1" type="ORF">BJX67DRAFT_383043</name>
</gene>
<dbReference type="Proteomes" id="UP001610432">
    <property type="component" value="Unassembled WGS sequence"/>
</dbReference>
<dbReference type="RefSeq" id="XP_070884281.1">
    <property type="nucleotide sequence ID" value="XM_071033361.1"/>
</dbReference>
<evidence type="ECO:0000313" key="1">
    <source>
        <dbReference type="EMBL" id="KAL2865302.1"/>
    </source>
</evidence>
<reference evidence="1 2" key="1">
    <citation type="submission" date="2024-07" db="EMBL/GenBank/DDBJ databases">
        <title>Section-level genome sequencing and comparative genomics of Aspergillus sections Usti and Cavernicolus.</title>
        <authorList>
            <consortium name="Lawrence Berkeley National Laboratory"/>
            <person name="Nybo J.L."/>
            <person name="Vesth T.C."/>
            <person name="Theobald S."/>
            <person name="Frisvad J.C."/>
            <person name="Larsen T.O."/>
            <person name="Kjaerboelling I."/>
            <person name="Rothschild-Mancinelli K."/>
            <person name="Lyhne E.K."/>
            <person name="Kogle M.E."/>
            <person name="Barry K."/>
            <person name="Clum A."/>
            <person name="Na H."/>
            <person name="Ledsgaard L."/>
            <person name="Lin J."/>
            <person name="Lipzen A."/>
            <person name="Kuo A."/>
            <person name="Riley R."/>
            <person name="Mondo S."/>
            <person name="Labutti K."/>
            <person name="Haridas S."/>
            <person name="Pangalinan J."/>
            <person name="Salamov A.A."/>
            <person name="Simmons B.A."/>
            <person name="Magnuson J.K."/>
            <person name="Chen J."/>
            <person name="Drula E."/>
            <person name="Henrissat B."/>
            <person name="Wiebenga A."/>
            <person name="Lubbers R.J."/>
            <person name="Gomes A.C."/>
            <person name="Macurrencykelacurrency M.R."/>
            <person name="Stajich J."/>
            <person name="Grigoriev I.V."/>
            <person name="Mortensen U.H."/>
            <person name="De Vries R.P."/>
            <person name="Baker S.E."/>
            <person name="Andersen M.R."/>
        </authorList>
    </citation>
    <scope>NUCLEOTIDE SEQUENCE [LARGE SCALE GENOMIC DNA]</scope>
    <source>
        <strain evidence="1 2">CBS 449.75</strain>
    </source>
</reference>
<protein>
    <submittedName>
        <fullName evidence="1">Uncharacterized protein</fullName>
    </submittedName>
</protein>
<sequence>MAPKNEIVHAESNEEKIIGAGQDGDLSSLGYEPILHRRGSILTLPFQSLAIAITPNPPLPTTTYTHDRGSFASLPLPLLTATSTGPDGENVVTENGPRIKYSFPDRDALVSFSRAAFETQQSVHLVGRGELTCISED</sequence>
<keyword evidence="2" id="KW-1185">Reference proteome</keyword>